<comment type="caution">
    <text evidence="7">The sequence shown here is derived from an EMBL/GenBank/DDBJ whole genome shotgun (WGS) entry which is preliminary data.</text>
</comment>
<evidence type="ECO:0000259" key="6">
    <source>
        <dbReference type="PROSITE" id="PS50011"/>
    </source>
</evidence>
<feature type="domain" description="Protein kinase" evidence="6">
    <location>
        <begin position="21"/>
        <end position="289"/>
    </location>
</feature>
<dbReference type="Pfam" id="PF13191">
    <property type="entry name" value="AAA_16"/>
    <property type="match status" value="1"/>
</dbReference>
<dbReference type="InterPro" id="IPR041664">
    <property type="entry name" value="AAA_16"/>
</dbReference>
<sequence>MSHASPPPAALGPGTVIAGRFVLQAQTGRGGMGFVYQARDLLTERTVALKLLNSRSGSEAARRFEREARVLSELRHPGIVSYVAHGLTNESQPYLAMDWLEGEDLARRLTRQPLSPAEALQMLRRVAQALAQTHARGIVHRDLKPSNLFLRGGKVEDVVLLDFGLARVNATSQALTASVMVLGTPGYMAPEQASNKPDITPSADIFSLGCVLYECLAGQPPFRAPHLAAMLAKVLFSEPLELRSLRPELSPALQSLVEQMLVKDPRQRLADGQQLSRAVESLEVSQELLPPSPSTASVPTGLSNAEQHLVSVLLATSEGPCSGGAPMKAEDAARIRGMIAPFQRELQAHGGQTALLWDGSLLATFLLERGTATDQAALAAHCALSIQERLPDSLVVLATGLSLRGERLPVGEVMDRAGEFLRRLEGSAATLASRVMLDETTAGLLGSRFELDKLVSGTFLLRSRQLRVDETRPLLGRPTPCVGREQELAILELAFQSCVEDSAARALLVTAPAGMGKSRVRHEFLRRLEQGEQSALVLLGRGDPMNAGSAYDLLGQAVRRLCGAVDGEPLEARRERLSRYVSEHLPPEQVKDTGVFLGELCGIPFPVDNSPKLRAAHEDPRLMSAQVTRAMVAFLRAHCAQRPVLLVLEDLHWSDAPTVRLVEEVLRELAECPLMVLALARPDVKELFPGLWSRFLQEVPLRGLSQKASTRLVQEVLGTKLPEAVVARLVEQAAGNALFLEELIRGEAEGRGEAPPGTVLAMLQSRLQRMEPTLRRVLLAASILGRTFWAGGVRALLEGDLSTEELEQSLRQVVELEVVQPHPRSRFPDETEYRFRHALVRDAAYSLVPDSLKPDGHRLAGAWLEQVGEADPRVLAEHYQLGQQKERAAYFFTRAGERLFERQDLMGAQKCLDAALACEPTGATFIELRALEAAIAFWMEDFSRTYRLGSEVRPHLVAGSAQWGRVMCGMILAGPQSGHMAELPELSQVLLSTPPDAEAVTIYVEAVSYLVAMYTWSGQRQEALSALERLNAASAETVARDAMARGWTYNARSYFDYFLDARLWQCQSWLEQAVQAFQEVGSDRNQAAPRGLLGLTLVALGDVPRAIDISRESLAGALRARQMYAITYSQLHLALVLTSSPEAGHQEEARHLALQVLRTEKVNLVHLGMAHIALARVAAFQGLPSEAEAQARKACELLGMLKPLQLMARMSLCAALLARGRSSEAQAQAEQGVQVLEQMGGRGAAAVGMWLALAEACFAQEEAAPGENALRQAVRCLRQQAEDIPEPDARERFMRQVPENARTLQLARHRWGEHWEGILR</sequence>
<dbReference type="PROSITE" id="PS50011">
    <property type="entry name" value="PROTEIN_KINASE_DOM"/>
    <property type="match status" value="1"/>
</dbReference>
<dbReference type="EC" id="2.7.11.1" evidence="1"/>
<dbReference type="PANTHER" id="PTHR43671:SF13">
    <property type="entry name" value="SERINE_THREONINE-PROTEIN KINASE NEK2"/>
    <property type="match status" value="1"/>
</dbReference>
<dbReference type="Gene3D" id="1.10.510.10">
    <property type="entry name" value="Transferase(Phosphotransferase) domain 1"/>
    <property type="match status" value="1"/>
</dbReference>
<dbReference type="Gene3D" id="3.30.200.20">
    <property type="entry name" value="Phosphorylase Kinase, domain 1"/>
    <property type="match status" value="1"/>
</dbReference>
<keyword evidence="2" id="KW-0808">Transferase</keyword>
<evidence type="ECO:0000256" key="5">
    <source>
        <dbReference type="ARBA" id="ARBA00022840"/>
    </source>
</evidence>
<dbReference type="Gene3D" id="1.25.40.10">
    <property type="entry name" value="Tetratricopeptide repeat domain"/>
    <property type="match status" value="1"/>
</dbReference>
<dbReference type="GO" id="GO:0016301">
    <property type="term" value="F:kinase activity"/>
    <property type="evidence" value="ECO:0007669"/>
    <property type="project" value="UniProtKB-KW"/>
</dbReference>
<reference evidence="7 8" key="1">
    <citation type="submission" date="2023-12" db="EMBL/GenBank/DDBJ databases">
        <title>the genome sequence of Hyalangium sp. s54d21.</title>
        <authorList>
            <person name="Zhang X."/>
        </authorList>
    </citation>
    <scope>NUCLEOTIDE SEQUENCE [LARGE SCALE GENOMIC DNA]</scope>
    <source>
        <strain evidence="8">s54d21</strain>
    </source>
</reference>
<dbReference type="InterPro" id="IPR011009">
    <property type="entry name" value="Kinase-like_dom_sf"/>
</dbReference>
<name>A0ABU5GYJ4_9BACT</name>
<dbReference type="RefSeq" id="WP_321544951.1">
    <property type="nucleotide sequence ID" value="NZ_JAXIVS010000002.1"/>
</dbReference>
<keyword evidence="8" id="KW-1185">Reference proteome</keyword>
<keyword evidence="3" id="KW-0547">Nucleotide-binding</keyword>
<dbReference type="SUPFAM" id="SSF52540">
    <property type="entry name" value="P-loop containing nucleoside triphosphate hydrolases"/>
    <property type="match status" value="1"/>
</dbReference>
<evidence type="ECO:0000256" key="3">
    <source>
        <dbReference type="ARBA" id="ARBA00022741"/>
    </source>
</evidence>
<dbReference type="SMART" id="SM00220">
    <property type="entry name" value="S_TKc"/>
    <property type="match status" value="1"/>
</dbReference>
<dbReference type="PANTHER" id="PTHR43671">
    <property type="entry name" value="SERINE/THREONINE-PROTEIN KINASE NEK"/>
    <property type="match status" value="1"/>
</dbReference>
<dbReference type="Pfam" id="PF00069">
    <property type="entry name" value="Pkinase"/>
    <property type="match status" value="1"/>
</dbReference>
<dbReference type="CDD" id="cd14014">
    <property type="entry name" value="STKc_PknB_like"/>
    <property type="match status" value="1"/>
</dbReference>
<evidence type="ECO:0000313" key="7">
    <source>
        <dbReference type="EMBL" id="MDY7226230.1"/>
    </source>
</evidence>
<dbReference type="InterPro" id="IPR050660">
    <property type="entry name" value="NEK_Ser/Thr_kinase"/>
</dbReference>
<dbReference type="InterPro" id="IPR000719">
    <property type="entry name" value="Prot_kinase_dom"/>
</dbReference>
<evidence type="ECO:0000313" key="8">
    <source>
        <dbReference type="Proteomes" id="UP001291309"/>
    </source>
</evidence>
<evidence type="ECO:0000256" key="1">
    <source>
        <dbReference type="ARBA" id="ARBA00012513"/>
    </source>
</evidence>
<dbReference type="SUPFAM" id="SSF56112">
    <property type="entry name" value="Protein kinase-like (PK-like)"/>
    <property type="match status" value="1"/>
</dbReference>
<gene>
    <name evidence="7" type="ORF">SYV04_07535</name>
</gene>
<keyword evidence="4 7" id="KW-0418">Kinase</keyword>
<keyword evidence="5" id="KW-0067">ATP-binding</keyword>
<dbReference type="Proteomes" id="UP001291309">
    <property type="component" value="Unassembled WGS sequence"/>
</dbReference>
<organism evidence="7 8">
    <name type="scientific">Hyalangium rubrum</name>
    <dbReference type="NCBI Taxonomy" id="3103134"/>
    <lineage>
        <taxon>Bacteria</taxon>
        <taxon>Pseudomonadati</taxon>
        <taxon>Myxococcota</taxon>
        <taxon>Myxococcia</taxon>
        <taxon>Myxococcales</taxon>
        <taxon>Cystobacterineae</taxon>
        <taxon>Archangiaceae</taxon>
        <taxon>Hyalangium</taxon>
    </lineage>
</organism>
<dbReference type="InterPro" id="IPR011990">
    <property type="entry name" value="TPR-like_helical_dom_sf"/>
</dbReference>
<dbReference type="InterPro" id="IPR008271">
    <property type="entry name" value="Ser/Thr_kinase_AS"/>
</dbReference>
<accession>A0ABU5GYJ4</accession>
<evidence type="ECO:0000256" key="4">
    <source>
        <dbReference type="ARBA" id="ARBA00022777"/>
    </source>
</evidence>
<dbReference type="InterPro" id="IPR027417">
    <property type="entry name" value="P-loop_NTPase"/>
</dbReference>
<dbReference type="EMBL" id="JAXIVS010000002">
    <property type="protein sequence ID" value="MDY7226230.1"/>
    <property type="molecule type" value="Genomic_DNA"/>
</dbReference>
<protein>
    <recommendedName>
        <fullName evidence="1">non-specific serine/threonine protein kinase</fullName>
        <ecNumber evidence="1">2.7.11.1</ecNumber>
    </recommendedName>
</protein>
<proteinExistence type="predicted"/>
<dbReference type="SUPFAM" id="SSF48452">
    <property type="entry name" value="TPR-like"/>
    <property type="match status" value="2"/>
</dbReference>
<evidence type="ECO:0000256" key="2">
    <source>
        <dbReference type="ARBA" id="ARBA00022679"/>
    </source>
</evidence>
<dbReference type="PROSITE" id="PS00108">
    <property type="entry name" value="PROTEIN_KINASE_ST"/>
    <property type="match status" value="1"/>
</dbReference>